<organism evidence="2 3">
    <name type="scientific">Favolaschia claudopus</name>
    <dbReference type="NCBI Taxonomy" id="2862362"/>
    <lineage>
        <taxon>Eukaryota</taxon>
        <taxon>Fungi</taxon>
        <taxon>Dikarya</taxon>
        <taxon>Basidiomycota</taxon>
        <taxon>Agaricomycotina</taxon>
        <taxon>Agaricomycetes</taxon>
        <taxon>Agaricomycetidae</taxon>
        <taxon>Agaricales</taxon>
        <taxon>Marasmiineae</taxon>
        <taxon>Mycenaceae</taxon>
        <taxon>Favolaschia</taxon>
    </lineage>
</organism>
<keyword evidence="1" id="KW-1133">Transmembrane helix</keyword>
<dbReference type="Proteomes" id="UP001362999">
    <property type="component" value="Unassembled WGS sequence"/>
</dbReference>
<protein>
    <submittedName>
        <fullName evidence="2">Uncharacterized protein</fullName>
    </submittedName>
</protein>
<comment type="caution">
    <text evidence="2">The sequence shown here is derived from an EMBL/GenBank/DDBJ whole genome shotgun (WGS) entry which is preliminary data.</text>
</comment>
<sequence>MSTGTTNNPPFTVGTALYRYIVVAALSIVVVIAAMLCWRSRVMERRIARQRLHISPGQIDTGQNKARPILYDVYLGRHGDLWHTLMPISMQQLLHPTQVRSSANSGKSVSPADNQTCSRLTLALLVEMPAPPINTREVEDENAPFLPYLEFGIKDVECPSGSLDSGQ</sequence>
<dbReference type="EMBL" id="JAWWNJ010000010">
    <property type="protein sequence ID" value="KAK7046395.1"/>
    <property type="molecule type" value="Genomic_DNA"/>
</dbReference>
<proteinExistence type="predicted"/>
<keyword evidence="3" id="KW-1185">Reference proteome</keyword>
<keyword evidence="1" id="KW-0472">Membrane</keyword>
<accession>A0AAW0D1R8</accession>
<evidence type="ECO:0000313" key="2">
    <source>
        <dbReference type="EMBL" id="KAK7046395.1"/>
    </source>
</evidence>
<reference evidence="2 3" key="1">
    <citation type="journal article" date="2024" name="J Genomics">
        <title>Draft genome sequencing and assembly of Favolaschia claudopus CIRM-BRFM 2984 isolated from oak limbs.</title>
        <authorList>
            <person name="Navarro D."/>
            <person name="Drula E."/>
            <person name="Chaduli D."/>
            <person name="Cazenave R."/>
            <person name="Ahrendt S."/>
            <person name="Wang J."/>
            <person name="Lipzen A."/>
            <person name="Daum C."/>
            <person name="Barry K."/>
            <person name="Grigoriev I.V."/>
            <person name="Favel A."/>
            <person name="Rosso M.N."/>
            <person name="Martin F."/>
        </authorList>
    </citation>
    <scope>NUCLEOTIDE SEQUENCE [LARGE SCALE GENOMIC DNA]</scope>
    <source>
        <strain evidence="2 3">CIRM-BRFM 2984</strain>
    </source>
</reference>
<gene>
    <name evidence="2" type="ORF">R3P38DRAFT_2873589</name>
</gene>
<feature type="transmembrane region" description="Helical" evidence="1">
    <location>
        <begin position="17"/>
        <end position="38"/>
    </location>
</feature>
<evidence type="ECO:0000313" key="3">
    <source>
        <dbReference type="Proteomes" id="UP001362999"/>
    </source>
</evidence>
<evidence type="ECO:0000256" key="1">
    <source>
        <dbReference type="SAM" id="Phobius"/>
    </source>
</evidence>
<name>A0AAW0D1R8_9AGAR</name>
<keyword evidence="1" id="KW-0812">Transmembrane</keyword>
<dbReference type="AlphaFoldDB" id="A0AAW0D1R8"/>